<sequence>MNRVIRRNQINLPYSLHDGKVIGFQVTNDILQMQLQSGFIETIEPFEQVTGYIELEKIDWDSSYVYLLEYQEVPCGNCGSFTGEKMGLHEFIDQFHNAGFDIMEETYGYNMSKFSGYLSAKGSVKECIIEISHLGDMSYIVEK</sequence>
<organism evidence="1 2">
    <name type="scientific">Faecalispora sporosphaeroides</name>
    <dbReference type="NCBI Taxonomy" id="1549"/>
    <lineage>
        <taxon>Bacteria</taxon>
        <taxon>Bacillati</taxon>
        <taxon>Bacillota</taxon>
        <taxon>Clostridia</taxon>
        <taxon>Eubacteriales</taxon>
        <taxon>Oscillospiraceae</taxon>
        <taxon>Faecalispora</taxon>
    </lineage>
</organism>
<evidence type="ECO:0000313" key="1">
    <source>
        <dbReference type="EMBL" id="MBE6833940.1"/>
    </source>
</evidence>
<dbReference type="EMBL" id="SVNY01000005">
    <property type="protein sequence ID" value="MBE6833940.1"/>
    <property type="molecule type" value="Genomic_DNA"/>
</dbReference>
<reference evidence="1" key="1">
    <citation type="submission" date="2019-04" db="EMBL/GenBank/DDBJ databases">
        <title>Evolution of Biomass-Degrading Anaerobic Consortia Revealed by Metagenomics.</title>
        <authorList>
            <person name="Peng X."/>
        </authorList>
    </citation>
    <scope>NUCLEOTIDE SEQUENCE</scope>
    <source>
        <strain evidence="1">SIG551</strain>
    </source>
</reference>
<dbReference type="Proteomes" id="UP000754750">
    <property type="component" value="Unassembled WGS sequence"/>
</dbReference>
<protein>
    <submittedName>
        <fullName evidence="1">Uncharacterized protein</fullName>
    </submittedName>
</protein>
<dbReference type="AlphaFoldDB" id="A0A928Q5K1"/>
<name>A0A928Q5K1_9FIRM</name>
<proteinExistence type="predicted"/>
<evidence type="ECO:0000313" key="2">
    <source>
        <dbReference type="Proteomes" id="UP000754750"/>
    </source>
</evidence>
<dbReference type="RefSeq" id="WP_020072269.1">
    <property type="nucleotide sequence ID" value="NZ_JBKWRC010000004.1"/>
</dbReference>
<accession>A0A928Q5K1</accession>
<comment type="caution">
    <text evidence="1">The sequence shown here is derived from an EMBL/GenBank/DDBJ whole genome shotgun (WGS) entry which is preliminary data.</text>
</comment>
<gene>
    <name evidence="1" type="ORF">E7512_10255</name>
</gene>